<dbReference type="InterPro" id="IPR012797">
    <property type="entry name" value="CobF"/>
</dbReference>
<evidence type="ECO:0000256" key="4">
    <source>
        <dbReference type="ARBA" id="ARBA00022679"/>
    </source>
</evidence>
<dbReference type="GO" id="GO:0032259">
    <property type="term" value="P:methylation"/>
    <property type="evidence" value="ECO:0007669"/>
    <property type="project" value="UniProtKB-KW"/>
</dbReference>
<reference evidence="7 8" key="1">
    <citation type="submission" date="2018-11" db="EMBL/GenBank/DDBJ databases">
        <title>Sequencing the genomes of 1000 actinobacteria strains.</title>
        <authorList>
            <person name="Klenk H.-P."/>
        </authorList>
    </citation>
    <scope>NUCLEOTIDE SEQUENCE [LARGE SCALE GENOMIC DNA]</scope>
    <source>
        <strain evidence="7 8">DSM 10546</strain>
    </source>
</reference>
<dbReference type="PANTHER" id="PTHR43467">
    <property type="entry name" value="COBALT-PRECORRIN-2 C(20)-METHYLTRANSFERASE"/>
    <property type="match status" value="1"/>
</dbReference>
<evidence type="ECO:0000256" key="5">
    <source>
        <dbReference type="ARBA" id="ARBA00022691"/>
    </source>
</evidence>
<protein>
    <submittedName>
        <fullName evidence="7">Precorrin-6A synthase (Deacetylating)</fullName>
    </submittedName>
</protein>
<dbReference type="InterPro" id="IPR014776">
    <property type="entry name" value="4pyrrole_Mease_sub2"/>
</dbReference>
<dbReference type="SUPFAM" id="SSF53790">
    <property type="entry name" value="Tetrapyrrole methylase"/>
    <property type="match status" value="1"/>
</dbReference>
<dbReference type="RefSeq" id="WP_123575832.1">
    <property type="nucleotide sequence ID" value="NZ_RKHG01000001.1"/>
</dbReference>
<dbReference type="InterPro" id="IPR014777">
    <property type="entry name" value="4pyrrole_Mease_sub1"/>
</dbReference>
<dbReference type="AlphaFoldDB" id="A0A3N1ZVK7"/>
<gene>
    <name evidence="7" type="ORF">EDD41_2098</name>
</gene>
<name>A0A3N1ZVK7_9ACTN</name>
<dbReference type="CDD" id="cd11643">
    <property type="entry name" value="Precorrin-6A-synthase"/>
    <property type="match status" value="1"/>
</dbReference>
<proteinExistence type="predicted"/>
<dbReference type="EMBL" id="RKHG01000001">
    <property type="protein sequence ID" value="ROR54865.1"/>
    <property type="molecule type" value="Genomic_DNA"/>
</dbReference>
<evidence type="ECO:0000256" key="1">
    <source>
        <dbReference type="ARBA" id="ARBA00004953"/>
    </source>
</evidence>
<feature type="domain" description="Tetrapyrrole methylase" evidence="6">
    <location>
        <begin position="5"/>
        <end position="228"/>
    </location>
</feature>
<dbReference type="InterPro" id="IPR035996">
    <property type="entry name" value="4pyrrol_Methylase_sf"/>
</dbReference>
<keyword evidence="4" id="KW-0808">Transferase</keyword>
<evidence type="ECO:0000313" key="8">
    <source>
        <dbReference type="Proteomes" id="UP000275749"/>
    </source>
</evidence>
<comment type="pathway">
    <text evidence="1">Cofactor biosynthesis; adenosylcobalamin biosynthesis.</text>
</comment>
<organism evidence="7 8">
    <name type="scientific">Luteococcus japonicus</name>
    <dbReference type="NCBI Taxonomy" id="33984"/>
    <lineage>
        <taxon>Bacteria</taxon>
        <taxon>Bacillati</taxon>
        <taxon>Actinomycetota</taxon>
        <taxon>Actinomycetes</taxon>
        <taxon>Propionibacteriales</taxon>
        <taxon>Propionibacteriaceae</taxon>
        <taxon>Luteococcus</taxon>
    </lineage>
</organism>
<evidence type="ECO:0000313" key="7">
    <source>
        <dbReference type="EMBL" id="ROR54865.1"/>
    </source>
</evidence>
<keyword evidence="2" id="KW-0169">Cobalamin biosynthesis</keyword>
<dbReference type="Gene3D" id="3.40.1010.10">
    <property type="entry name" value="Cobalt-precorrin-4 Transmethylase, Domain 1"/>
    <property type="match status" value="1"/>
</dbReference>
<accession>A0A3N1ZVK7</accession>
<dbReference type="Pfam" id="PF00590">
    <property type="entry name" value="TP_methylase"/>
    <property type="match status" value="1"/>
</dbReference>
<evidence type="ECO:0000259" key="6">
    <source>
        <dbReference type="Pfam" id="PF00590"/>
    </source>
</evidence>
<evidence type="ECO:0000256" key="3">
    <source>
        <dbReference type="ARBA" id="ARBA00022603"/>
    </source>
</evidence>
<evidence type="ECO:0000256" key="2">
    <source>
        <dbReference type="ARBA" id="ARBA00022573"/>
    </source>
</evidence>
<dbReference type="PANTHER" id="PTHR43467:SF1">
    <property type="entry name" value="PRECORRIN-6A SYNTHASE [DEACETYLATING]"/>
    <property type="match status" value="1"/>
</dbReference>
<dbReference type="GO" id="GO:0043819">
    <property type="term" value="F:precorrin-6A synthase (deacetylating) activity"/>
    <property type="evidence" value="ECO:0007669"/>
    <property type="project" value="InterPro"/>
</dbReference>
<dbReference type="Gene3D" id="3.30.950.10">
    <property type="entry name" value="Methyltransferase, Cobalt-precorrin-4 Transmethylase, Domain 2"/>
    <property type="match status" value="1"/>
</dbReference>
<keyword evidence="3" id="KW-0489">Methyltransferase</keyword>
<comment type="caution">
    <text evidence="7">The sequence shown here is derived from an EMBL/GenBank/DDBJ whole genome shotgun (WGS) entry which is preliminary data.</text>
</comment>
<dbReference type="GO" id="GO:0009236">
    <property type="term" value="P:cobalamin biosynthetic process"/>
    <property type="evidence" value="ECO:0007669"/>
    <property type="project" value="UniProtKB-KW"/>
</dbReference>
<sequence>MKIRILGIGMGPQHVTAEVARAIEGTDYLVAYDKRSTAGARVGDGTDELFAVRQRVADVYDKELVAIPDPERDRQPDDYKAAVAAWHKARLDALESVLLQRAPGLADGGTIGFLAWGDPAFYDSTVRIVTAISERTGAEWDVLPGVSAVQLLAAKHRMSLHRVAEPVHITAVRRLPEALASGQRNIVAMLGEVDWSQPPMDGLGEWQVHWGSNLGAVGERLVSGRLDDVREDIIRARQEAFDEAGWVMDLCLLQGPK</sequence>
<keyword evidence="5" id="KW-0949">S-adenosyl-L-methionine</keyword>
<dbReference type="Proteomes" id="UP000275749">
    <property type="component" value="Unassembled WGS sequence"/>
</dbReference>
<dbReference type="InterPro" id="IPR000878">
    <property type="entry name" value="4pyrrol_Mease"/>
</dbReference>